<dbReference type="AlphaFoldDB" id="H5TK86"/>
<name>H5TK86_GORO1</name>
<dbReference type="InterPro" id="IPR024344">
    <property type="entry name" value="MDMPI_metal-binding"/>
</dbReference>
<dbReference type="RefSeq" id="WP_007238136.1">
    <property type="nucleotide sequence ID" value="NZ_BAFB01000087.1"/>
</dbReference>
<organism evidence="2 3">
    <name type="scientific">Gordonia otitidis (strain DSM 44809 / CCUG 52243 / JCM 12355 / NBRC 100426 / IFM 10032)</name>
    <dbReference type="NCBI Taxonomy" id="1108044"/>
    <lineage>
        <taxon>Bacteria</taxon>
        <taxon>Bacillati</taxon>
        <taxon>Actinomycetota</taxon>
        <taxon>Actinomycetes</taxon>
        <taxon>Mycobacteriales</taxon>
        <taxon>Gordoniaceae</taxon>
        <taxon>Gordonia</taxon>
    </lineage>
</organism>
<accession>H5TK86</accession>
<dbReference type="Gene3D" id="1.20.120.450">
    <property type="entry name" value="dinb family like domain"/>
    <property type="match status" value="1"/>
</dbReference>
<gene>
    <name evidence="2" type="ORF">GOOTI_087_00180</name>
</gene>
<dbReference type="InterPro" id="IPR034660">
    <property type="entry name" value="DinB/YfiT-like"/>
</dbReference>
<feature type="domain" description="Mycothiol-dependent maleylpyruvate isomerase metal-binding" evidence="1">
    <location>
        <begin position="10"/>
        <end position="128"/>
    </location>
</feature>
<dbReference type="Proteomes" id="UP000005038">
    <property type="component" value="Unassembled WGS sequence"/>
</dbReference>
<protein>
    <recommendedName>
        <fullName evidence="1">Mycothiol-dependent maleylpyruvate isomerase metal-binding domain-containing protein</fullName>
    </recommendedName>
</protein>
<evidence type="ECO:0000313" key="3">
    <source>
        <dbReference type="Proteomes" id="UP000005038"/>
    </source>
</evidence>
<comment type="caution">
    <text evidence="2">The sequence shown here is derived from an EMBL/GenBank/DDBJ whole genome shotgun (WGS) entry which is preliminary data.</text>
</comment>
<evidence type="ECO:0000313" key="2">
    <source>
        <dbReference type="EMBL" id="GAB33894.1"/>
    </source>
</evidence>
<keyword evidence="3" id="KW-1185">Reference proteome</keyword>
<dbReference type="SUPFAM" id="SSF109854">
    <property type="entry name" value="DinB/YfiT-like putative metalloenzymes"/>
    <property type="match status" value="1"/>
</dbReference>
<dbReference type="GO" id="GO:0046872">
    <property type="term" value="F:metal ion binding"/>
    <property type="evidence" value="ECO:0007669"/>
    <property type="project" value="InterPro"/>
</dbReference>
<evidence type="ECO:0000259" key="1">
    <source>
        <dbReference type="Pfam" id="PF11716"/>
    </source>
</evidence>
<sequence>MSETLRALLDAEQLWADALAQVGPAVLDRRSGAEAWTNRELINHVIGGGHRYAMLLAGASAADVDTTRDADYILDDPVGEFWSYETMLRESAAVADLGALVVHRAGPRTGEELLILRAMDLTVHTYDLSVGIGIRWEPSEALAEHVLADAASIVEQLRGLGLFGPAVEYAAVDVGSSNAADRLLAFTGRSR</sequence>
<proteinExistence type="predicted"/>
<dbReference type="EMBL" id="BAFB01000087">
    <property type="protein sequence ID" value="GAB33894.1"/>
    <property type="molecule type" value="Genomic_DNA"/>
</dbReference>
<dbReference type="OrthoDB" id="3174612at2"/>
<dbReference type="STRING" id="1108044.GOOTI_087_00180"/>
<dbReference type="Pfam" id="PF11716">
    <property type="entry name" value="MDMPI_N"/>
    <property type="match status" value="1"/>
</dbReference>
<reference evidence="2" key="1">
    <citation type="submission" date="2012-02" db="EMBL/GenBank/DDBJ databases">
        <title>Whole genome shotgun sequence of Gordonia otitidis NBRC 100426.</title>
        <authorList>
            <person name="Yoshida I."/>
            <person name="Hosoyama A."/>
            <person name="Tsuchikane K."/>
            <person name="Katsumata H."/>
            <person name="Yamazaki S."/>
            <person name="Fujita N."/>
        </authorList>
    </citation>
    <scope>NUCLEOTIDE SEQUENCE [LARGE SCALE GENOMIC DNA]</scope>
    <source>
        <strain evidence="2">NBRC 100426</strain>
    </source>
</reference>